<evidence type="ECO:0000259" key="8">
    <source>
        <dbReference type="PROSITE" id="PS50928"/>
    </source>
</evidence>
<comment type="similarity">
    <text evidence="7">Belongs to the binding-protein-dependent transport system permease family.</text>
</comment>
<dbReference type="Proteomes" id="UP000229239">
    <property type="component" value="Unassembled WGS sequence"/>
</dbReference>
<dbReference type="AlphaFoldDB" id="A0A2M9HJD2"/>
<feature type="transmembrane region" description="Helical" evidence="7">
    <location>
        <begin position="24"/>
        <end position="42"/>
    </location>
</feature>
<dbReference type="CDD" id="cd06261">
    <property type="entry name" value="TM_PBP2"/>
    <property type="match status" value="1"/>
</dbReference>
<evidence type="ECO:0000256" key="5">
    <source>
        <dbReference type="ARBA" id="ARBA00022989"/>
    </source>
</evidence>
<feature type="transmembrane region" description="Helical" evidence="7">
    <location>
        <begin position="145"/>
        <end position="164"/>
    </location>
</feature>
<keyword evidence="4 7" id="KW-0812">Transmembrane</keyword>
<dbReference type="InterPro" id="IPR000515">
    <property type="entry name" value="MetI-like"/>
</dbReference>
<keyword evidence="3" id="KW-1003">Cell membrane</keyword>
<dbReference type="Pfam" id="PF00528">
    <property type="entry name" value="BPD_transp_1"/>
    <property type="match status" value="1"/>
</dbReference>
<name>A0A2M9HJD2_9BIFI</name>
<reference evidence="10" key="1">
    <citation type="submission" date="2017-10" db="EMBL/GenBank/DDBJ databases">
        <title>Draft genome sequences of strains TRE 1, TRE 9, TRE H and TRI 7, isolated from tamarins, belonging to four potential novel Bifidobacterium species.</title>
        <authorList>
            <person name="Mattarelli P."/>
            <person name="Modesto M."/>
            <person name="Puglisi E."/>
            <person name="Morelli L."/>
            <person name="Bonetti A."/>
            <person name="Spezio C."/>
            <person name="Sandri C."/>
        </authorList>
    </citation>
    <scope>NUCLEOTIDE SEQUENCE [LARGE SCALE GENOMIC DNA]</scope>
    <source>
        <strain evidence="10">TREH</strain>
    </source>
</reference>
<keyword evidence="10" id="KW-1185">Reference proteome</keyword>
<dbReference type="PANTHER" id="PTHR43386:SF1">
    <property type="entry name" value="D,D-DIPEPTIDE TRANSPORT SYSTEM PERMEASE PROTEIN DDPC-RELATED"/>
    <property type="match status" value="1"/>
</dbReference>
<proteinExistence type="inferred from homology"/>
<sequence>MSKQRTNKLGAIVRSVWQRGEGKFTLIVLALWLAVALVSLVWTPQSLWVTDGYHVWAKPSASHWLGTDGTGADVFSWLMAGSRTNLLIVLLTVVVSALWGLLLIAAMVARNSALASTSVVMIDALISIPTVLIALILAVPMGASITVIVIACGFGYGLNLARVARPSALLAARSAYVESALANGASGWRVLVSHIIPNILPVLAVQLSLSAGTAVLAESGLTYLGIGVPSGVPSWGHSLATSVKLINVFPLTVLWPGLIVTVVVVALNVFGDVLRDAIDPVTNPALRQIADSAEKEGER</sequence>
<feature type="transmembrane region" description="Helical" evidence="7">
    <location>
        <begin position="246"/>
        <end position="270"/>
    </location>
</feature>
<evidence type="ECO:0000256" key="7">
    <source>
        <dbReference type="RuleBase" id="RU363032"/>
    </source>
</evidence>
<dbReference type="PROSITE" id="PS50928">
    <property type="entry name" value="ABC_TM1"/>
    <property type="match status" value="1"/>
</dbReference>
<protein>
    <submittedName>
        <fullName evidence="9">ABC transporter permease</fullName>
    </submittedName>
</protein>
<evidence type="ECO:0000256" key="6">
    <source>
        <dbReference type="ARBA" id="ARBA00023136"/>
    </source>
</evidence>
<evidence type="ECO:0000313" key="10">
    <source>
        <dbReference type="Proteomes" id="UP000229239"/>
    </source>
</evidence>
<dbReference type="InterPro" id="IPR050366">
    <property type="entry name" value="BP-dependent_transpt_permease"/>
</dbReference>
<evidence type="ECO:0000256" key="3">
    <source>
        <dbReference type="ARBA" id="ARBA00022475"/>
    </source>
</evidence>
<dbReference type="EMBL" id="PEBJ01000003">
    <property type="protein sequence ID" value="PJM76918.1"/>
    <property type="molecule type" value="Genomic_DNA"/>
</dbReference>
<dbReference type="InterPro" id="IPR035906">
    <property type="entry name" value="MetI-like_sf"/>
</dbReference>
<organism evidence="9 10">
    <name type="scientific">Bifidobacterium felsineum</name>
    <dbReference type="NCBI Taxonomy" id="2045440"/>
    <lineage>
        <taxon>Bacteria</taxon>
        <taxon>Bacillati</taxon>
        <taxon>Actinomycetota</taxon>
        <taxon>Actinomycetes</taxon>
        <taxon>Bifidobacteriales</taxon>
        <taxon>Bifidobacteriaceae</taxon>
        <taxon>Bifidobacterium</taxon>
    </lineage>
</organism>
<comment type="caution">
    <text evidence="9">The sequence shown here is derived from an EMBL/GenBank/DDBJ whole genome shotgun (WGS) entry which is preliminary data.</text>
</comment>
<keyword evidence="2 7" id="KW-0813">Transport</keyword>
<dbReference type="Gene3D" id="1.10.3720.10">
    <property type="entry name" value="MetI-like"/>
    <property type="match status" value="1"/>
</dbReference>
<dbReference type="OrthoDB" id="9812701at2"/>
<dbReference type="PANTHER" id="PTHR43386">
    <property type="entry name" value="OLIGOPEPTIDE TRANSPORT SYSTEM PERMEASE PROTEIN APPC"/>
    <property type="match status" value="1"/>
</dbReference>
<comment type="subcellular location">
    <subcellularLocation>
        <location evidence="1 7">Cell membrane</location>
        <topology evidence="1 7">Multi-pass membrane protein</topology>
    </subcellularLocation>
</comment>
<evidence type="ECO:0000313" key="9">
    <source>
        <dbReference type="EMBL" id="PJM76918.1"/>
    </source>
</evidence>
<accession>A0A2M9HJD2</accession>
<evidence type="ECO:0000256" key="2">
    <source>
        <dbReference type="ARBA" id="ARBA00022448"/>
    </source>
</evidence>
<dbReference type="GO" id="GO:0055085">
    <property type="term" value="P:transmembrane transport"/>
    <property type="evidence" value="ECO:0007669"/>
    <property type="project" value="InterPro"/>
</dbReference>
<dbReference type="GO" id="GO:0005886">
    <property type="term" value="C:plasma membrane"/>
    <property type="evidence" value="ECO:0007669"/>
    <property type="project" value="UniProtKB-SubCell"/>
</dbReference>
<keyword evidence="5 7" id="KW-1133">Transmembrane helix</keyword>
<gene>
    <name evidence="9" type="ORF">CSQ86_07420</name>
</gene>
<keyword evidence="6 7" id="KW-0472">Membrane</keyword>
<evidence type="ECO:0000256" key="4">
    <source>
        <dbReference type="ARBA" id="ARBA00022692"/>
    </source>
</evidence>
<feature type="domain" description="ABC transmembrane type-1" evidence="8">
    <location>
        <begin position="82"/>
        <end position="271"/>
    </location>
</feature>
<dbReference type="RefSeq" id="WP_100494474.1">
    <property type="nucleotide sequence ID" value="NZ_PEBJ01000003.1"/>
</dbReference>
<feature type="transmembrane region" description="Helical" evidence="7">
    <location>
        <begin position="86"/>
        <end position="108"/>
    </location>
</feature>
<feature type="transmembrane region" description="Helical" evidence="7">
    <location>
        <begin position="120"/>
        <end position="139"/>
    </location>
</feature>
<dbReference type="SUPFAM" id="SSF161098">
    <property type="entry name" value="MetI-like"/>
    <property type="match status" value="1"/>
</dbReference>
<evidence type="ECO:0000256" key="1">
    <source>
        <dbReference type="ARBA" id="ARBA00004651"/>
    </source>
</evidence>